<reference evidence="5" key="1">
    <citation type="submission" date="2015-12" db="EMBL/GenBank/DDBJ databases">
        <title>Update maize B73 reference genome by single molecule sequencing technologies.</title>
        <authorList>
            <consortium name="Maize Genome Sequencing Project"/>
            <person name="Ware D."/>
        </authorList>
    </citation>
    <scope>NUCLEOTIDE SEQUENCE</scope>
    <source>
        <tissue evidence="5">Seedling</tissue>
    </source>
</reference>
<accession>A0A1D6PXG0</accession>
<comment type="subcellular location">
    <subcellularLocation>
        <location evidence="1">Membrane</location>
        <topology evidence="1">Multi-pass membrane protein</topology>
    </subcellularLocation>
</comment>
<organism evidence="5">
    <name type="scientific">Zea mays</name>
    <name type="common">Maize</name>
    <dbReference type="NCBI Taxonomy" id="4577"/>
    <lineage>
        <taxon>Eukaryota</taxon>
        <taxon>Viridiplantae</taxon>
        <taxon>Streptophyta</taxon>
        <taxon>Embryophyta</taxon>
        <taxon>Tracheophyta</taxon>
        <taxon>Spermatophyta</taxon>
        <taxon>Magnoliopsida</taxon>
        <taxon>Liliopsida</taxon>
        <taxon>Poales</taxon>
        <taxon>Poaceae</taxon>
        <taxon>PACMAD clade</taxon>
        <taxon>Panicoideae</taxon>
        <taxon>Andropogonodae</taxon>
        <taxon>Andropogoneae</taxon>
        <taxon>Tripsacinae</taxon>
        <taxon>Zea</taxon>
    </lineage>
</organism>
<proteinExistence type="predicted"/>
<dbReference type="eggNOG" id="KOG1444">
    <property type="taxonomic scope" value="Eukaryota"/>
</dbReference>
<evidence type="ECO:0000313" key="5">
    <source>
        <dbReference type="EMBL" id="AQK51199.1"/>
    </source>
</evidence>
<keyword evidence="4" id="KW-0472">Membrane</keyword>
<evidence type="ECO:0000256" key="4">
    <source>
        <dbReference type="ARBA" id="ARBA00023136"/>
    </source>
</evidence>
<keyword evidence="2" id="KW-0812">Transmembrane</keyword>
<evidence type="ECO:0000256" key="1">
    <source>
        <dbReference type="ARBA" id="ARBA00004141"/>
    </source>
</evidence>
<dbReference type="AlphaFoldDB" id="A0A1D6PXG0"/>
<dbReference type="GO" id="GO:0016020">
    <property type="term" value="C:membrane"/>
    <property type="evidence" value="ECO:0007669"/>
    <property type="project" value="UniProtKB-SubCell"/>
</dbReference>
<protein>
    <submittedName>
        <fullName evidence="5">GDP-mannose transporter GONST1</fullName>
    </submittedName>
</protein>
<gene>
    <name evidence="5" type="ORF">ZEAMMB73_Zm00001d049725</name>
</gene>
<evidence type="ECO:0000256" key="3">
    <source>
        <dbReference type="ARBA" id="ARBA00022989"/>
    </source>
</evidence>
<dbReference type="InterPro" id="IPR050186">
    <property type="entry name" value="TPT_transporter"/>
</dbReference>
<dbReference type="EMBL" id="CM000780">
    <property type="protein sequence ID" value="AQK51199.1"/>
    <property type="molecule type" value="Genomic_DNA"/>
</dbReference>
<dbReference type="PANTHER" id="PTHR11132">
    <property type="entry name" value="SOLUTE CARRIER FAMILY 35"/>
    <property type="match status" value="1"/>
</dbReference>
<keyword evidence="3" id="KW-1133">Transmembrane helix</keyword>
<name>A0A1D6PXG0_MAIZE</name>
<dbReference type="ExpressionAtlas" id="A0A1D6PXG0">
    <property type="expression patterns" value="baseline and differential"/>
</dbReference>
<evidence type="ECO:0000256" key="2">
    <source>
        <dbReference type="ARBA" id="ARBA00022692"/>
    </source>
</evidence>
<sequence>MGSRVLHLDVPANSEAYLMRNVPGSVSSPPMNGEKGLFRNQNAGFTALASPVRREIGNRHIVITEKRHSQTLSCLCNEISSTRSFCVDDNDLEDGKASKERESSAQSLRLPKIQNQALLSGLAYCISSCSMILVNKFVLSSYGFSAPVFLMLYQNIVSVTIVSTLSLSGAVPTEPLTWNLIKVWLPVNIIFVGMLITSMFSLKYINVAMLTILKNVANVLTASGETYFFKKQHGTQVWVALMLMLTLRHVMDSAKQVTKSGNLNELSMVLLNNVLSLPLGIILVLGLNEMEYLLQTSLLRMPEFWLVITASGVLGLGISFTSMWFLHQTSATTYSLVGSLNKIPLSIAGIVLFNVRTSVQNSLSILFGLLAGVFFARAKLRDNSPTL</sequence>